<dbReference type="OrthoDB" id="2190184at2759"/>
<proteinExistence type="predicted"/>
<dbReference type="EC" id="2.3.1.48" evidence="2"/>
<dbReference type="VEuPathDB" id="MicrosporidiaDB:VCUG_02599"/>
<evidence type="ECO:0000256" key="1">
    <source>
        <dbReference type="ARBA" id="ARBA00004123"/>
    </source>
</evidence>
<gene>
    <name evidence="7" type="ORF">VCUG_02599</name>
</gene>
<keyword evidence="8" id="KW-1185">Reference proteome</keyword>
<dbReference type="RefSeq" id="XP_008075608.1">
    <property type="nucleotide sequence ID" value="XM_008077417.1"/>
</dbReference>
<evidence type="ECO:0000256" key="5">
    <source>
        <dbReference type="ARBA" id="ARBA00023163"/>
    </source>
</evidence>
<dbReference type="EMBL" id="GL877485">
    <property type="protein sequence ID" value="ELA45906.1"/>
    <property type="molecule type" value="Genomic_DNA"/>
</dbReference>
<dbReference type="InterPro" id="IPR013178">
    <property type="entry name" value="Histone_AcTrfase_Rtt109/CBP"/>
</dbReference>
<dbReference type="GeneID" id="19880460"/>
<keyword evidence="4" id="KW-0805">Transcription regulation</keyword>
<dbReference type="Pfam" id="PF08214">
    <property type="entry name" value="HAT_KAT11"/>
    <property type="match status" value="1"/>
</dbReference>
<comment type="subcellular location">
    <subcellularLocation>
        <location evidence="1">Nucleus</location>
    </subcellularLocation>
</comment>
<dbReference type="SMART" id="SM01250">
    <property type="entry name" value="KAT11"/>
    <property type="match status" value="1"/>
</dbReference>
<evidence type="ECO:0000313" key="8">
    <source>
        <dbReference type="Proteomes" id="UP000011081"/>
    </source>
</evidence>
<dbReference type="HOGENOM" id="CLU_091759_0_0_1"/>
<reference evidence="8" key="1">
    <citation type="submission" date="2011-03" db="EMBL/GenBank/DDBJ databases">
        <title>The genome sequence of Vavraia culicis strain floridensis.</title>
        <authorList>
            <consortium name="The Broad Institute Genome Sequencing Platform"/>
            <person name="Cuomo C."/>
            <person name="Becnel J."/>
            <person name="Sanscrainte N."/>
            <person name="Young S.K."/>
            <person name="Zeng Q."/>
            <person name="Gargeya S."/>
            <person name="Fitzgerald M."/>
            <person name="Haas B."/>
            <person name="Abouelleil A."/>
            <person name="Alvarado L."/>
            <person name="Arachchi H.M."/>
            <person name="Berlin A."/>
            <person name="Chapman S.B."/>
            <person name="Gearin G."/>
            <person name="Goldberg J."/>
            <person name="Griggs A."/>
            <person name="Gujja S."/>
            <person name="Hansen M."/>
            <person name="Heiman D."/>
            <person name="Howarth C."/>
            <person name="Larimer J."/>
            <person name="Lui A."/>
            <person name="MacDonald P.J.P."/>
            <person name="McCowen C."/>
            <person name="Montmayeur A."/>
            <person name="Murphy C."/>
            <person name="Neiman D."/>
            <person name="Pearson M."/>
            <person name="Priest M."/>
            <person name="Roberts A."/>
            <person name="Saif S."/>
            <person name="Shea T."/>
            <person name="Sisk P."/>
            <person name="Stolte C."/>
            <person name="Sykes S."/>
            <person name="Wortman J."/>
            <person name="Nusbaum C."/>
            <person name="Birren B."/>
        </authorList>
    </citation>
    <scope>NUCLEOTIDE SEQUENCE [LARGE SCALE GENOMIC DNA]</scope>
    <source>
        <strain evidence="8">floridensis</strain>
    </source>
</reference>
<name>L2GQI9_VAVCU</name>
<dbReference type="GO" id="GO:0005634">
    <property type="term" value="C:nucleus"/>
    <property type="evidence" value="ECO:0007669"/>
    <property type="project" value="UniProtKB-SubCell"/>
</dbReference>
<dbReference type="OMA" id="IDQFHFF"/>
<keyword evidence="5" id="KW-0804">Transcription</keyword>
<sequence length="286" mass="33405">MNPWLNISVINVKSTNNKELFMLLQKVNNDSDTLIVPIASLVIEHDSKSGLFIESLDTTGLFEPRHLQTFYVQAFIVFVVSLSNPEYLETFSHPKSELVFLKSSPTKKILTPKKLLKYWQNVFHMIYPNVMVHSNYYKTPVLFNSIDQFHFFDDDPKSKTEKVNIDDFLLILLQRRDFVKGGIIITVRNACLTAQNMVNYFVPNRKRILELSTYFGAFYTIENEIYDFLSRIRKEDYSTPVTASESIKKNVDIEHLLCAEIPLLREEELERIRDDPVVTLQPRKKK</sequence>
<evidence type="ECO:0000256" key="6">
    <source>
        <dbReference type="ARBA" id="ARBA00023242"/>
    </source>
</evidence>
<keyword evidence="3" id="KW-0808">Transferase</keyword>
<dbReference type="AlphaFoldDB" id="L2GQI9"/>
<protein>
    <recommendedName>
        <fullName evidence="2">histone acetyltransferase</fullName>
        <ecNumber evidence="2">2.3.1.48</ecNumber>
    </recommendedName>
</protein>
<dbReference type="InParanoid" id="L2GQI9"/>
<evidence type="ECO:0000256" key="3">
    <source>
        <dbReference type="ARBA" id="ARBA00022679"/>
    </source>
</evidence>
<accession>L2GQI9</accession>
<dbReference type="STRING" id="948595.L2GQI9"/>
<dbReference type="Proteomes" id="UP000011081">
    <property type="component" value="Unassembled WGS sequence"/>
</dbReference>
<evidence type="ECO:0000313" key="7">
    <source>
        <dbReference type="EMBL" id="ELA45906.1"/>
    </source>
</evidence>
<dbReference type="GO" id="GO:0006355">
    <property type="term" value="P:regulation of DNA-templated transcription"/>
    <property type="evidence" value="ECO:0007669"/>
    <property type="project" value="InterPro"/>
</dbReference>
<evidence type="ECO:0000256" key="2">
    <source>
        <dbReference type="ARBA" id="ARBA00013184"/>
    </source>
</evidence>
<dbReference type="GO" id="GO:0004402">
    <property type="term" value="F:histone acetyltransferase activity"/>
    <property type="evidence" value="ECO:0007669"/>
    <property type="project" value="InterPro"/>
</dbReference>
<organism evidence="7 8">
    <name type="scientific">Vavraia culicis (isolate floridensis)</name>
    <name type="common">Microsporidian parasite</name>
    <dbReference type="NCBI Taxonomy" id="948595"/>
    <lineage>
        <taxon>Eukaryota</taxon>
        <taxon>Fungi</taxon>
        <taxon>Fungi incertae sedis</taxon>
        <taxon>Microsporidia</taxon>
        <taxon>Pleistophoridae</taxon>
        <taxon>Vavraia</taxon>
    </lineage>
</organism>
<keyword evidence="6" id="KW-0539">Nucleus</keyword>
<evidence type="ECO:0000256" key="4">
    <source>
        <dbReference type="ARBA" id="ARBA00023015"/>
    </source>
</evidence>